<evidence type="ECO:0000313" key="2">
    <source>
        <dbReference type="EMBL" id="KAF2228735.1"/>
    </source>
</evidence>
<dbReference type="Proteomes" id="UP000800092">
    <property type="component" value="Unassembled WGS sequence"/>
</dbReference>
<dbReference type="InterPro" id="IPR032710">
    <property type="entry name" value="NTF2-like_dom_sf"/>
</dbReference>
<feature type="domain" description="SnoaL-like" evidence="1">
    <location>
        <begin position="9"/>
        <end position="139"/>
    </location>
</feature>
<keyword evidence="3" id="KW-1185">Reference proteome</keyword>
<dbReference type="InterPro" id="IPR037401">
    <property type="entry name" value="SnoaL-like"/>
</dbReference>
<name>A0A6A6GSM2_VIRVR</name>
<organism evidence="2 3">
    <name type="scientific">Viridothelium virens</name>
    <name type="common">Speckled blister lichen</name>
    <name type="synonym">Trypethelium virens</name>
    <dbReference type="NCBI Taxonomy" id="1048519"/>
    <lineage>
        <taxon>Eukaryota</taxon>
        <taxon>Fungi</taxon>
        <taxon>Dikarya</taxon>
        <taxon>Ascomycota</taxon>
        <taxon>Pezizomycotina</taxon>
        <taxon>Dothideomycetes</taxon>
        <taxon>Dothideomycetes incertae sedis</taxon>
        <taxon>Trypetheliales</taxon>
        <taxon>Trypetheliaceae</taxon>
        <taxon>Viridothelium</taxon>
    </lineage>
</organism>
<evidence type="ECO:0000313" key="3">
    <source>
        <dbReference type="Proteomes" id="UP000800092"/>
    </source>
</evidence>
<evidence type="ECO:0000259" key="1">
    <source>
        <dbReference type="Pfam" id="PF13577"/>
    </source>
</evidence>
<protein>
    <recommendedName>
        <fullName evidence="1">SnoaL-like domain-containing protein</fullName>
    </recommendedName>
</protein>
<accession>A0A6A6GSM2</accession>
<gene>
    <name evidence="2" type="ORF">EV356DRAFT_497516</name>
</gene>
<reference evidence="2" key="1">
    <citation type="journal article" date="2020" name="Stud. Mycol.">
        <title>101 Dothideomycetes genomes: a test case for predicting lifestyles and emergence of pathogens.</title>
        <authorList>
            <person name="Haridas S."/>
            <person name="Albert R."/>
            <person name="Binder M."/>
            <person name="Bloem J."/>
            <person name="Labutti K."/>
            <person name="Salamov A."/>
            <person name="Andreopoulos B."/>
            <person name="Baker S."/>
            <person name="Barry K."/>
            <person name="Bills G."/>
            <person name="Bluhm B."/>
            <person name="Cannon C."/>
            <person name="Castanera R."/>
            <person name="Culley D."/>
            <person name="Daum C."/>
            <person name="Ezra D."/>
            <person name="Gonzalez J."/>
            <person name="Henrissat B."/>
            <person name="Kuo A."/>
            <person name="Liang C."/>
            <person name="Lipzen A."/>
            <person name="Lutzoni F."/>
            <person name="Magnuson J."/>
            <person name="Mondo S."/>
            <person name="Nolan M."/>
            <person name="Ohm R."/>
            <person name="Pangilinan J."/>
            <person name="Park H.-J."/>
            <person name="Ramirez L."/>
            <person name="Alfaro M."/>
            <person name="Sun H."/>
            <person name="Tritt A."/>
            <person name="Yoshinaga Y."/>
            <person name="Zwiers L.-H."/>
            <person name="Turgeon B."/>
            <person name="Goodwin S."/>
            <person name="Spatafora J."/>
            <person name="Crous P."/>
            <person name="Grigoriev I."/>
        </authorList>
    </citation>
    <scope>NUCLEOTIDE SEQUENCE</scope>
    <source>
        <strain evidence="2">Tuck. ex Michener</strain>
    </source>
</reference>
<dbReference type="EMBL" id="ML991896">
    <property type="protein sequence ID" value="KAF2228735.1"/>
    <property type="molecule type" value="Genomic_DNA"/>
</dbReference>
<proteinExistence type="predicted"/>
<dbReference type="OrthoDB" id="2148716at2759"/>
<dbReference type="SUPFAM" id="SSF54427">
    <property type="entry name" value="NTF2-like"/>
    <property type="match status" value="1"/>
</dbReference>
<dbReference type="Pfam" id="PF13577">
    <property type="entry name" value="SnoaL_4"/>
    <property type="match status" value="1"/>
</dbReference>
<dbReference type="Gene3D" id="3.10.450.50">
    <property type="match status" value="1"/>
</dbReference>
<sequence length="155" mass="17155">MTQPIALASLETKDAIIDPLYRCLIGLDSNDRGIFESAWAKGEAAFDMNGNVMDGMDAINTNMFEHIGPLDTQHMISNVRVDHKDGADQAYMTAYALAQHYRAGEGMDPGTKRLLSGASYSIDVIKDSGDGLWKIKRWTMKLIWVEGDMSIVRPS</sequence>
<dbReference type="AlphaFoldDB" id="A0A6A6GSM2"/>